<organism evidence="1 2">
    <name type="scientific">Marixanthomonas spongiae</name>
    <dbReference type="NCBI Taxonomy" id="2174845"/>
    <lineage>
        <taxon>Bacteria</taxon>
        <taxon>Pseudomonadati</taxon>
        <taxon>Bacteroidota</taxon>
        <taxon>Flavobacteriia</taxon>
        <taxon>Flavobacteriales</taxon>
        <taxon>Flavobacteriaceae</taxon>
        <taxon>Marixanthomonas</taxon>
    </lineage>
</organism>
<evidence type="ECO:0000313" key="2">
    <source>
        <dbReference type="Proteomes" id="UP000245962"/>
    </source>
</evidence>
<dbReference type="AlphaFoldDB" id="A0A2U0HW75"/>
<protein>
    <submittedName>
        <fullName evidence="1">Uncharacterized protein</fullName>
    </submittedName>
</protein>
<sequence length="117" mass="13829">MCLIPNGIVKEFSGVVYDVDNKKYYYFKNSKKYPRQLSVTENYPYPNDNYYKFVIDNFRNRKIDYLKKLGEISNLSGYTANESIYGINLKSGAKKRYTFRGFLFMNGKPTRDIKPKN</sequence>
<dbReference type="Proteomes" id="UP000245962">
    <property type="component" value="Unassembled WGS sequence"/>
</dbReference>
<accession>A0A2U0HW75</accession>
<keyword evidence="2" id="KW-1185">Reference proteome</keyword>
<gene>
    <name evidence="1" type="ORF">DDV96_14400</name>
</gene>
<reference evidence="1 2" key="1">
    <citation type="submission" date="2018-04" db="EMBL/GenBank/DDBJ databases">
        <title>Marixanthomonas spongiae HN-E44 sp. nov., isolated from a marine sponge.</title>
        <authorList>
            <person name="Luo L."/>
            <person name="Zhuang L."/>
        </authorList>
    </citation>
    <scope>NUCLEOTIDE SEQUENCE [LARGE SCALE GENOMIC DNA]</scope>
    <source>
        <strain evidence="1 2">HN-E44</strain>
    </source>
</reference>
<proteinExistence type="predicted"/>
<dbReference type="EMBL" id="QEHR01000011">
    <property type="protein sequence ID" value="PVW13105.1"/>
    <property type="molecule type" value="Genomic_DNA"/>
</dbReference>
<name>A0A2U0HW75_9FLAO</name>
<comment type="caution">
    <text evidence="1">The sequence shown here is derived from an EMBL/GenBank/DDBJ whole genome shotgun (WGS) entry which is preliminary data.</text>
</comment>
<evidence type="ECO:0000313" key="1">
    <source>
        <dbReference type="EMBL" id="PVW13105.1"/>
    </source>
</evidence>